<evidence type="ECO:0000313" key="3">
    <source>
        <dbReference type="EMBL" id="OZG50255.1"/>
    </source>
</evidence>
<dbReference type="AlphaFoldDB" id="A0A261ETV6"/>
<keyword evidence="2" id="KW-1133">Transmembrane helix</keyword>
<accession>A0A261ETV6</accession>
<evidence type="ECO:0000256" key="2">
    <source>
        <dbReference type="SAM" id="Phobius"/>
    </source>
</evidence>
<feature type="region of interest" description="Disordered" evidence="1">
    <location>
        <begin position="1"/>
        <end position="61"/>
    </location>
</feature>
<name>A0A261ETV6_9BIFI</name>
<dbReference type="Proteomes" id="UP000216004">
    <property type="component" value="Unassembled WGS sequence"/>
</dbReference>
<feature type="transmembrane region" description="Helical" evidence="2">
    <location>
        <begin position="129"/>
        <end position="156"/>
    </location>
</feature>
<reference evidence="3 4" key="1">
    <citation type="journal article" date="2017" name="BMC Genomics">
        <title>Comparative genomic and phylogenomic analyses of the Bifidobacteriaceae family.</title>
        <authorList>
            <person name="Lugli G.A."/>
            <person name="Milani C."/>
            <person name="Turroni F."/>
            <person name="Duranti S."/>
            <person name="Mancabelli L."/>
            <person name="Mangifesta M."/>
            <person name="Ferrario C."/>
            <person name="Modesto M."/>
            <person name="Mattarelli P."/>
            <person name="Jiri K."/>
            <person name="van Sinderen D."/>
            <person name="Ventura M."/>
        </authorList>
    </citation>
    <scope>NUCLEOTIDE SEQUENCE [LARGE SCALE GENOMIC DNA]</scope>
    <source>
        <strain evidence="3 4">DSM 22924</strain>
    </source>
</reference>
<keyword evidence="4" id="KW-1185">Reference proteome</keyword>
<feature type="transmembrane region" description="Helical" evidence="2">
    <location>
        <begin position="100"/>
        <end position="123"/>
    </location>
</feature>
<gene>
    <name evidence="3" type="ORF">BOCO_0772</name>
</gene>
<organism evidence="3 4">
    <name type="scientific">Bombiscardovia coagulans</name>
    <dbReference type="NCBI Taxonomy" id="686666"/>
    <lineage>
        <taxon>Bacteria</taxon>
        <taxon>Bacillati</taxon>
        <taxon>Actinomycetota</taxon>
        <taxon>Actinomycetes</taxon>
        <taxon>Bifidobacteriales</taxon>
        <taxon>Bifidobacteriaceae</taxon>
        <taxon>Bombiscardovia</taxon>
    </lineage>
</organism>
<sequence>MSEQEEPTQLIGQGSTNKATDAQDLIAPETEEIQQSETAPHVSAEDTSTTQQLNSHDIPTSQNHAQLPLNDVASAAYADQVSSGNQVLAVPSLGPSPATIIWGITVAVVGLGCLLLGIGLPWIEHLGSAVNLGFLVALASGSIGVFLLLISLIWGLSNWLRSRRNRQ</sequence>
<protein>
    <submittedName>
        <fullName evidence="3">Uncharacterized protein</fullName>
    </submittedName>
</protein>
<evidence type="ECO:0000313" key="4">
    <source>
        <dbReference type="Proteomes" id="UP000216004"/>
    </source>
</evidence>
<dbReference type="EMBL" id="MWWS01000004">
    <property type="protein sequence ID" value="OZG50255.1"/>
    <property type="molecule type" value="Genomic_DNA"/>
</dbReference>
<evidence type="ECO:0000256" key="1">
    <source>
        <dbReference type="SAM" id="MobiDB-lite"/>
    </source>
</evidence>
<dbReference type="RefSeq" id="WP_148140053.1">
    <property type="nucleotide sequence ID" value="NZ_MWWS01000004.1"/>
</dbReference>
<feature type="compositionally biased region" description="Polar residues" evidence="1">
    <location>
        <begin position="45"/>
        <end position="61"/>
    </location>
</feature>
<keyword evidence="2" id="KW-0472">Membrane</keyword>
<feature type="compositionally biased region" description="Polar residues" evidence="1">
    <location>
        <begin position="10"/>
        <end position="20"/>
    </location>
</feature>
<keyword evidence="2" id="KW-0812">Transmembrane</keyword>
<comment type="caution">
    <text evidence="3">The sequence shown here is derived from an EMBL/GenBank/DDBJ whole genome shotgun (WGS) entry which is preliminary data.</text>
</comment>
<proteinExistence type="predicted"/>